<dbReference type="EMBL" id="JAXIOK010000016">
    <property type="protein sequence ID" value="KAK4751860.1"/>
    <property type="molecule type" value="Genomic_DNA"/>
</dbReference>
<dbReference type="Pfam" id="PF00443">
    <property type="entry name" value="UCH"/>
    <property type="match status" value="1"/>
</dbReference>
<comment type="catalytic activity">
    <reaction evidence="1">
        <text>Thiol-dependent hydrolysis of ester, thioester, amide, peptide and isopeptide bonds formed by the C-terminal Gly of ubiquitin (a 76-residue protein attached to proteins as an intracellular targeting signal).</text>
        <dbReference type="EC" id="3.4.19.12"/>
    </reaction>
</comment>
<keyword evidence="7" id="KW-0788">Thiol protease</keyword>
<comment type="caution">
    <text evidence="9">The sequence shown here is derived from an EMBL/GenBank/DDBJ whole genome shotgun (WGS) entry which is preliminary data.</text>
</comment>
<dbReference type="InterPro" id="IPR001394">
    <property type="entry name" value="Peptidase_C19_UCH"/>
</dbReference>
<evidence type="ECO:0000256" key="3">
    <source>
        <dbReference type="ARBA" id="ARBA00012759"/>
    </source>
</evidence>
<evidence type="ECO:0000259" key="8">
    <source>
        <dbReference type="PROSITE" id="PS50235"/>
    </source>
</evidence>
<organism evidence="9 10">
    <name type="scientific">Trapa incisa</name>
    <dbReference type="NCBI Taxonomy" id="236973"/>
    <lineage>
        <taxon>Eukaryota</taxon>
        <taxon>Viridiplantae</taxon>
        <taxon>Streptophyta</taxon>
        <taxon>Embryophyta</taxon>
        <taxon>Tracheophyta</taxon>
        <taxon>Spermatophyta</taxon>
        <taxon>Magnoliopsida</taxon>
        <taxon>eudicotyledons</taxon>
        <taxon>Gunneridae</taxon>
        <taxon>Pentapetalae</taxon>
        <taxon>rosids</taxon>
        <taxon>malvids</taxon>
        <taxon>Myrtales</taxon>
        <taxon>Lythraceae</taxon>
        <taxon>Trapa</taxon>
    </lineage>
</organism>
<dbReference type="InterPro" id="IPR028889">
    <property type="entry name" value="USP"/>
</dbReference>
<dbReference type="InterPro" id="IPR050164">
    <property type="entry name" value="Peptidase_C19"/>
</dbReference>
<dbReference type="EC" id="3.4.19.12" evidence="3"/>
<gene>
    <name evidence="9" type="ORF">SAY87_020658</name>
</gene>
<dbReference type="SUPFAM" id="SSF54001">
    <property type="entry name" value="Cysteine proteinases"/>
    <property type="match status" value="1"/>
</dbReference>
<dbReference type="PROSITE" id="PS50235">
    <property type="entry name" value="USP_3"/>
    <property type="match status" value="1"/>
</dbReference>
<evidence type="ECO:0000256" key="4">
    <source>
        <dbReference type="ARBA" id="ARBA00022670"/>
    </source>
</evidence>
<dbReference type="GO" id="GO:0016579">
    <property type="term" value="P:protein deubiquitination"/>
    <property type="evidence" value="ECO:0007669"/>
    <property type="project" value="InterPro"/>
</dbReference>
<accession>A0AAN7JQ49</accession>
<keyword evidence="6" id="KW-0378">Hydrolase</keyword>
<evidence type="ECO:0000256" key="7">
    <source>
        <dbReference type="ARBA" id="ARBA00022807"/>
    </source>
</evidence>
<name>A0AAN7JQ49_9MYRT</name>
<feature type="domain" description="USP" evidence="8">
    <location>
        <begin position="1"/>
        <end position="110"/>
    </location>
</feature>
<dbReference type="PANTHER" id="PTHR24006">
    <property type="entry name" value="UBIQUITIN CARBOXYL-TERMINAL HYDROLASE"/>
    <property type="match status" value="1"/>
</dbReference>
<evidence type="ECO:0000256" key="6">
    <source>
        <dbReference type="ARBA" id="ARBA00022801"/>
    </source>
</evidence>
<evidence type="ECO:0000256" key="1">
    <source>
        <dbReference type="ARBA" id="ARBA00000707"/>
    </source>
</evidence>
<evidence type="ECO:0000256" key="2">
    <source>
        <dbReference type="ARBA" id="ARBA00009085"/>
    </source>
</evidence>
<sequence length="110" mass="12618">MHLSPSPSLEAICIEFYELVLNVQVLKSLRESLDEEINGDNQYFCDSCKERVDATRSIKLRSLPEVLNIQLKRCVFLPKTTTRKKITSAFCFPGELDMKERLSDVSCQLC</sequence>
<reference evidence="9 10" key="1">
    <citation type="journal article" date="2023" name="Hortic Res">
        <title>Pangenome of water caltrop reveals structural variations and asymmetric subgenome divergence after allopolyploidization.</title>
        <authorList>
            <person name="Zhang X."/>
            <person name="Chen Y."/>
            <person name="Wang L."/>
            <person name="Yuan Y."/>
            <person name="Fang M."/>
            <person name="Shi L."/>
            <person name="Lu R."/>
            <person name="Comes H.P."/>
            <person name="Ma Y."/>
            <person name="Chen Y."/>
            <person name="Huang G."/>
            <person name="Zhou Y."/>
            <person name="Zheng Z."/>
            <person name="Qiu Y."/>
        </authorList>
    </citation>
    <scope>NUCLEOTIDE SEQUENCE [LARGE SCALE GENOMIC DNA]</scope>
    <source>
        <tissue evidence="9">Roots</tissue>
    </source>
</reference>
<dbReference type="Gene3D" id="3.90.70.10">
    <property type="entry name" value="Cysteine proteinases"/>
    <property type="match status" value="1"/>
</dbReference>
<evidence type="ECO:0000313" key="10">
    <source>
        <dbReference type="Proteomes" id="UP001345219"/>
    </source>
</evidence>
<dbReference type="Proteomes" id="UP001345219">
    <property type="component" value="Chromosome 16"/>
</dbReference>
<dbReference type="GO" id="GO:0004843">
    <property type="term" value="F:cysteine-type deubiquitinase activity"/>
    <property type="evidence" value="ECO:0007669"/>
    <property type="project" value="UniProtKB-EC"/>
</dbReference>
<comment type="similarity">
    <text evidence="2">Belongs to the peptidase C19 family.</text>
</comment>
<dbReference type="GO" id="GO:0005829">
    <property type="term" value="C:cytosol"/>
    <property type="evidence" value="ECO:0007669"/>
    <property type="project" value="TreeGrafter"/>
</dbReference>
<evidence type="ECO:0000313" key="9">
    <source>
        <dbReference type="EMBL" id="KAK4751860.1"/>
    </source>
</evidence>
<dbReference type="GO" id="GO:0006508">
    <property type="term" value="P:proteolysis"/>
    <property type="evidence" value="ECO:0007669"/>
    <property type="project" value="UniProtKB-KW"/>
</dbReference>
<keyword evidence="5" id="KW-0833">Ubl conjugation pathway</keyword>
<dbReference type="InterPro" id="IPR038765">
    <property type="entry name" value="Papain-like_cys_pep_sf"/>
</dbReference>
<dbReference type="GO" id="GO:0005634">
    <property type="term" value="C:nucleus"/>
    <property type="evidence" value="ECO:0007669"/>
    <property type="project" value="UniProtKB-SubCell"/>
</dbReference>
<dbReference type="PANTHER" id="PTHR24006:SF722">
    <property type="entry name" value="UBIQUITIN CARBOXYL-TERMINAL HYDROLASE 48"/>
    <property type="match status" value="1"/>
</dbReference>
<keyword evidence="10" id="KW-1185">Reference proteome</keyword>
<dbReference type="AlphaFoldDB" id="A0AAN7JQ49"/>
<proteinExistence type="inferred from homology"/>
<evidence type="ECO:0000256" key="5">
    <source>
        <dbReference type="ARBA" id="ARBA00022786"/>
    </source>
</evidence>
<protein>
    <recommendedName>
        <fullName evidence="3">ubiquitinyl hydrolase 1</fullName>
        <ecNumber evidence="3">3.4.19.12</ecNumber>
    </recommendedName>
</protein>
<keyword evidence="4" id="KW-0645">Protease</keyword>